<accession>A0A645AEM4</accession>
<organism evidence="1">
    <name type="scientific">bioreactor metagenome</name>
    <dbReference type="NCBI Taxonomy" id="1076179"/>
    <lineage>
        <taxon>unclassified sequences</taxon>
        <taxon>metagenomes</taxon>
        <taxon>ecological metagenomes</taxon>
    </lineage>
</organism>
<name>A0A645AEM4_9ZZZZ</name>
<evidence type="ECO:0000313" key="1">
    <source>
        <dbReference type="EMBL" id="MPM51477.1"/>
    </source>
</evidence>
<dbReference type="EMBL" id="VSSQ01013433">
    <property type="protein sequence ID" value="MPM51477.1"/>
    <property type="molecule type" value="Genomic_DNA"/>
</dbReference>
<sequence>MKPNAPMMMKAISQPKCSAITGMVTGAARAPTVAPALKILVESALSFLGKYSAVALIAAGKLPASPTASTKRAKINSVTLTDTTMEASPTVAIASLAPSKPTSHWPVVTPDVAIPQKA</sequence>
<protein>
    <submittedName>
        <fullName evidence="1">Uncharacterized protein</fullName>
    </submittedName>
</protein>
<reference evidence="1" key="1">
    <citation type="submission" date="2019-08" db="EMBL/GenBank/DDBJ databases">
        <authorList>
            <person name="Kucharzyk K."/>
            <person name="Murdoch R.W."/>
            <person name="Higgins S."/>
            <person name="Loffler F."/>
        </authorList>
    </citation>
    <scope>NUCLEOTIDE SEQUENCE</scope>
</reference>
<gene>
    <name evidence="1" type="ORF">SDC9_98226</name>
</gene>
<comment type="caution">
    <text evidence="1">The sequence shown here is derived from an EMBL/GenBank/DDBJ whole genome shotgun (WGS) entry which is preliminary data.</text>
</comment>
<dbReference type="AlphaFoldDB" id="A0A645AEM4"/>
<proteinExistence type="predicted"/>